<keyword evidence="2" id="KW-0238">DNA-binding</keyword>
<dbReference type="InterPro" id="IPR000792">
    <property type="entry name" value="Tscrpt_reg_LuxR_C"/>
</dbReference>
<evidence type="ECO:0000256" key="3">
    <source>
        <dbReference type="ARBA" id="ARBA00023163"/>
    </source>
</evidence>
<dbReference type="PRINTS" id="PR00038">
    <property type="entry name" value="HTHLUXR"/>
</dbReference>
<dbReference type="GO" id="GO:0006355">
    <property type="term" value="P:regulation of DNA-templated transcription"/>
    <property type="evidence" value="ECO:0007669"/>
    <property type="project" value="InterPro"/>
</dbReference>
<keyword evidence="1" id="KW-0805">Transcription regulation</keyword>
<dbReference type="SUPFAM" id="SSF75516">
    <property type="entry name" value="Pheromone-binding domain of LuxR-like quorum-sensing transcription factors"/>
    <property type="match status" value="1"/>
</dbReference>
<sequence length="239" mass="27144">MADELKDFLADLNDLSKPTDVWAQTTRFFENMGLDRIICADLNHGKVDILTNFPQYWLDHYIDQKYELIDPFFTHCCNEYVSVKMGIDYIDRYEYLSTAQRKLIQEASEAGSYAGFSVTFKPMSKKGAGGWILSSSLGKTEVEKIAREHKKTLALASLFAREALVKTQNIVNSNAKLSPRETECLLWLVHGLRTKEIAYQIGIRPVTVELHLNNAKQKLGARTREQAVAKALTLQLIEP</sequence>
<dbReference type="InterPro" id="IPR036693">
    <property type="entry name" value="TF_LuxR_autoind-bd_dom_sf"/>
</dbReference>
<dbReference type="InterPro" id="IPR036388">
    <property type="entry name" value="WH-like_DNA-bd_sf"/>
</dbReference>
<name>A0A2A4YV31_9PROT</name>
<organism evidence="5">
    <name type="scientific">OCS116 cluster bacterium</name>
    <dbReference type="NCBI Taxonomy" id="2030921"/>
    <lineage>
        <taxon>Bacteria</taxon>
        <taxon>Pseudomonadati</taxon>
        <taxon>Pseudomonadota</taxon>
        <taxon>Alphaproteobacteria</taxon>
        <taxon>OCS116 cluster</taxon>
    </lineage>
</organism>
<dbReference type="SUPFAM" id="SSF46894">
    <property type="entry name" value="C-terminal effector domain of the bipartite response regulators"/>
    <property type="match status" value="1"/>
</dbReference>
<dbReference type="Pfam" id="PF03472">
    <property type="entry name" value="Autoind_bind"/>
    <property type="match status" value="1"/>
</dbReference>
<dbReference type="SMART" id="SM00421">
    <property type="entry name" value="HTH_LUXR"/>
    <property type="match status" value="1"/>
</dbReference>
<dbReference type="Gene3D" id="3.30.450.80">
    <property type="entry name" value="Transcription factor LuxR-like, autoinducer-binding domain"/>
    <property type="match status" value="1"/>
</dbReference>
<gene>
    <name evidence="5" type="ORF">COB13_13380</name>
</gene>
<dbReference type="PANTHER" id="PTHR44688">
    <property type="entry name" value="DNA-BINDING TRANSCRIPTIONAL ACTIVATOR DEVR_DOSR"/>
    <property type="match status" value="1"/>
</dbReference>
<evidence type="ECO:0000313" key="5">
    <source>
        <dbReference type="EMBL" id="PCI98646.1"/>
    </source>
</evidence>
<evidence type="ECO:0000256" key="2">
    <source>
        <dbReference type="ARBA" id="ARBA00023125"/>
    </source>
</evidence>
<dbReference type="GO" id="GO:0003677">
    <property type="term" value="F:DNA binding"/>
    <property type="evidence" value="ECO:0007669"/>
    <property type="project" value="UniProtKB-KW"/>
</dbReference>
<dbReference type="InterPro" id="IPR016032">
    <property type="entry name" value="Sig_transdc_resp-reg_C-effctor"/>
</dbReference>
<keyword evidence="3" id="KW-0804">Transcription</keyword>
<dbReference type="Pfam" id="PF00196">
    <property type="entry name" value="GerE"/>
    <property type="match status" value="1"/>
</dbReference>
<comment type="caution">
    <text evidence="5">The sequence shown here is derived from an EMBL/GenBank/DDBJ whole genome shotgun (WGS) entry which is preliminary data.</text>
</comment>
<dbReference type="PROSITE" id="PS00622">
    <property type="entry name" value="HTH_LUXR_1"/>
    <property type="match status" value="1"/>
</dbReference>
<reference evidence="5" key="2">
    <citation type="journal article" date="2018" name="ISME J.">
        <title>A dynamic microbial community with high functional redundancy inhabits the cold, oxic subseafloor aquifer.</title>
        <authorList>
            <person name="Tully B.J."/>
            <person name="Wheat C.G."/>
            <person name="Glazer B.T."/>
            <person name="Huber J.A."/>
        </authorList>
    </citation>
    <scope>NUCLEOTIDE SEQUENCE</scope>
    <source>
        <strain evidence="5">NORP83</strain>
    </source>
</reference>
<dbReference type="PROSITE" id="PS50043">
    <property type="entry name" value="HTH_LUXR_2"/>
    <property type="match status" value="1"/>
</dbReference>
<accession>A0A2A4YV31</accession>
<reference key="1">
    <citation type="submission" date="2017-08" db="EMBL/GenBank/DDBJ databases">
        <title>A dynamic microbial community with high functional redundancy inhabits the cold, oxic subseafloor aquifer.</title>
        <authorList>
            <person name="Tully B.J."/>
            <person name="Wheat C.G."/>
            <person name="Glazer B.T."/>
            <person name="Huber J.A."/>
        </authorList>
    </citation>
    <scope>NUCLEOTIDE SEQUENCE [LARGE SCALE GENOMIC DNA]</scope>
</reference>
<dbReference type="PANTHER" id="PTHR44688:SF16">
    <property type="entry name" value="DNA-BINDING TRANSCRIPTIONAL ACTIVATOR DEVR_DOSR"/>
    <property type="match status" value="1"/>
</dbReference>
<evidence type="ECO:0000256" key="1">
    <source>
        <dbReference type="ARBA" id="ARBA00023015"/>
    </source>
</evidence>
<feature type="domain" description="HTH luxR-type" evidence="4">
    <location>
        <begin position="170"/>
        <end position="235"/>
    </location>
</feature>
<dbReference type="AlphaFoldDB" id="A0A2A4YV31"/>
<evidence type="ECO:0000259" key="4">
    <source>
        <dbReference type="PROSITE" id="PS50043"/>
    </source>
</evidence>
<proteinExistence type="predicted"/>
<dbReference type="InterPro" id="IPR005143">
    <property type="entry name" value="TF_LuxR_autoind-bd_dom"/>
</dbReference>
<protein>
    <recommendedName>
        <fullName evidence="4">HTH luxR-type domain-containing protein</fullName>
    </recommendedName>
</protein>
<dbReference type="CDD" id="cd06170">
    <property type="entry name" value="LuxR_C_like"/>
    <property type="match status" value="1"/>
</dbReference>
<dbReference type="Gene3D" id="1.10.10.10">
    <property type="entry name" value="Winged helix-like DNA-binding domain superfamily/Winged helix DNA-binding domain"/>
    <property type="match status" value="1"/>
</dbReference>
<dbReference type="EMBL" id="NVUS01000020">
    <property type="protein sequence ID" value="PCI98646.1"/>
    <property type="molecule type" value="Genomic_DNA"/>
</dbReference>